<accession>A0ACB0MAC4</accession>
<dbReference type="EMBL" id="CASHSV030000823">
    <property type="protein sequence ID" value="CAJ2677334.1"/>
    <property type="molecule type" value="Genomic_DNA"/>
</dbReference>
<evidence type="ECO:0000313" key="2">
    <source>
        <dbReference type="Proteomes" id="UP001177021"/>
    </source>
</evidence>
<reference evidence="1" key="1">
    <citation type="submission" date="2023-10" db="EMBL/GenBank/DDBJ databases">
        <authorList>
            <person name="Rodriguez Cubillos JULIANA M."/>
            <person name="De Vega J."/>
        </authorList>
    </citation>
    <scope>NUCLEOTIDE SEQUENCE</scope>
</reference>
<proteinExistence type="predicted"/>
<name>A0ACB0MAC4_TRIPR</name>
<gene>
    <name evidence="1" type="ORF">MILVUS5_LOCUS39858</name>
</gene>
<protein>
    <submittedName>
        <fullName evidence="1">Uncharacterized protein</fullName>
    </submittedName>
</protein>
<keyword evidence="2" id="KW-1185">Reference proteome</keyword>
<dbReference type="Proteomes" id="UP001177021">
    <property type="component" value="Unassembled WGS sequence"/>
</dbReference>
<sequence>MERRLHKRAGYSTNSRGMYIPEVDYMVMQQIMDALRETNQGENVIGLCGPDNRVQHFANTATRRAERDQLFQKIITATVTKKPDIIHLQTQIGDAIGLTFVIETNLPESTSWMRFGNNKRMTIAARAVLLRAKMKKLQTVLVVLNDVHGRLDLGEIGIPFGDDHNGCKILMTSTSVEVFSQQMKVDKLIDTDMP</sequence>
<comment type="caution">
    <text evidence="1">The sequence shown here is derived from an EMBL/GenBank/DDBJ whole genome shotgun (WGS) entry which is preliminary data.</text>
</comment>
<evidence type="ECO:0000313" key="1">
    <source>
        <dbReference type="EMBL" id="CAJ2677334.1"/>
    </source>
</evidence>
<organism evidence="1 2">
    <name type="scientific">Trifolium pratense</name>
    <name type="common">Red clover</name>
    <dbReference type="NCBI Taxonomy" id="57577"/>
    <lineage>
        <taxon>Eukaryota</taxon>
        <taxon>Viridiplantae</taxon>
        <taxon>Streptophyta</taxon>
        <taxon>Embryophyta</taxon>
        <taxon>Tracheophyta</taxon>
        <taxon>Spermatophyta</taxon>
        <taxon>Magnoliopsida</taxon>
        <taxon>eudicotyledons</taxon>
        <taxon>Gunneridae</taxon>
        <taxon>Pentapetalae</taxon>
        <taxon>rosids</taxon>
        <taxon>fabids</taxon>
        <taxon>Fabales</taxon>
        <taxon>Fabaceae</taxon>
        <taxon>Papilionoideae</taxon>
        <taxon>50 kb inversion clade</taxon>
        <taxon>NPAAA clade</taxon>
        <taxon>Hologalegina</taxon>
        <taxon>IRL clade</taxon>
        <taxon>Trifolieae</taxon>
        <taxon>Trifolium</taxon>
    </lineage>
</organism>